<dbReference type="AlphaFoldDB" id="A0A6A6QCS0"/>
<protein>
    <recommendedName>
        <fullName evidence="4">BZIP domain-containing protein</fullName>
    </recommendedName>
</protein>
<feature type="region of interest" description="Disordered" evidence="1">
    <location>
        <begin position="371"/>
        <end position="396"/>
    </location>
</feature>
<feature type="compositionally biased region" description="Polar residues" evidence="1">
    <location>
        <begin position="531"/>
        <end position="544"/>
    </location>
</feature>
<feature type="compositionally biased region" description="Polar residues" evidence="1">
    <location>
        <begin position="127"/>
        <end position="136"/>
    </location>
</feature>
<organism evidence="2 3">
    <name type="scientific">Lophium mytilinum</name>
    <dbReference type="NCBI Taxonomy" id="390894"/>
    <lineage>
        <taxon>Eukaryota</taxon>
        <taxon>Fungi</taxon>
        <taxon>Dikarya</taxon>
        <taxon>Ascomycota</taxon>
        <taxon>Pezizomycotina</taxon>
        <taxon>Dothideomycetes</taxon>
        <taxon>Pleosporomycetidae</taxon>
        <taxon>Mytilinidiales</taxon>
        <taxon>Mytilinidiaceae</taxon>
        <taxon>Lophium</taxon>
    </lineage>
</organism>
<gene>
    <name evidence="2" type="ORF">BU16DRAFT_585992</name>
</gene>
<sequence length="619" mass="69345">MEGGDSSGFRYENGHLVGPEDPDFTHQLDNITFCDDEQFDASSSFSNQPDDLGHHFQEQFEFGRETLVDNDIDGADGTSTVVPTYHAPMGGLVESTHSPENITSGITRDVDRLSVEVPDGLQLPTPDASQTPSSAAISPRATAPRTPFQKACYSELTRKGGRRAKSRPGELPGSKEAMKRARNLERNRDAAARSRKLRKDKNANLDEQGLELDTIQVHMTVQRDVLVEELVNTVMEVIREAHLKAKQAGSFAADALQTLRNGTPDGRLLPFAIWCSLNSFYSEVELRELYEMGPTPGFPADVQVQDLNELINAANMERQNSQTYLSRALRVLQNRLPEGRPYPLEVWMSLRGLVDETVLHELFKKRPAPTFWRSDQMPKPDPKKAKRAHDPNWKTVPAESLPETEQLPLPQNSPPQIPPRLQASGFLNQPQNLHQLRMPPDTIEDINPYASPSIQRPLFRNPFGYSPAPMSEPYQQRQDGFDPVSRWPSNVGEQQNSGLRQTLGLPHRAPPAPMSEPYQQRQDGFDPVSRWPSNVGEQQNSGLRQTLGLPHRAPPPPEEPRADSHHAPLRQTLGLPHRAPPPPEEPRADSHDAPLRMQWRPSFGQSGSSTWEADMAHRR</sequence>
<dbReference type="OrthoDB" id="10576653at2759"/>
<name>A0A6A6QCS0_9PEZI</name>
<keyword evidence="3" id="KW-1185">Reference proteome</keyword>
<evidence type="ECO:0000256" key="1">
    <source>
        <dbReference type="SAM" id="MobiDB-lite"/>
    </source>
</evidence>
<feature type="region of interest" description="Disordered" evidence="1">
    <location>
        <begin position="1"/>
        <end position="24"/>
    </location>
</feature>
<accession>A0A6A6QCS0</accession>
<feature type="region of interest" description="Disordered" evidence="1">
    <location>
        <begin position="460"/>
        <end position="619"/>
    </location>
</feature>
<proteinExistence type="predicted"/>
<dbReference type="Gene3D" id="1.20.5.170">
    <property type="match status" value="1"/>
</dbReference>
<reference evidence="2" key="1">
    <citation type="journal article" date="2020" name="Stud. Mycol.">
        <title>101 Dothideomycetes genomes: a test case for predicting lifestyles and emergence of pathogens.</title>
        <authorList>
            <person name="Haridas S."/>
            <person name="Albert R."/>
            <person name="Binder M."/>
            <person name="Bloem J."/>
            <person name="Labutti K."/>
            <person name="Salamov A."/>
            <person name="Andreopoulos B."/>
            <person name="Baker S."/>
            <person name="Barry K."/>
            <person name="Bills G."/>
            <person name="Bluhm B."/>
            <person name="Cannon C."/>
            <person name="Castanera R."/>
            <person name="Culley D."/>
            <person name="Daum C."/>
            <person name="Ezra D."/>
            <person name="Gonzalez J."/>
            <person name="Henrissat B."/>
            <person name="Kuo A."/>
            <person name="Liang C."/>
            <person name="Lipzen A."/>
            <person name="Lutzoni F."/>
            <person name="Magnuson J."/>
            <person name="Mondo S."/>
            <person name="Nolan M."/>
            <person name="Ohm R."/>
            <person name="Pangilinan J."/>
            <person name="Park H.-J."/>
            <person name="Ramirez L."/>
            <person name="Alfaro M."/>
            <person name="Sun H."/>
            <person name="Tritt A."/>
            <person name="Yoshinaga Y."/>
            <person name="Zwiers L.-H."/>
            <person name="Turgeon B."/>
            <person name="Goodwin S."/>
            <person name="Spatafora J."/>
            <person name="Crous P."/>
            <person name="Grigoriev I."/>
        </authorList>
    </citation>
    <scope>NUCLEOTIDE SEQUENCE</scope>
    <source>
        <strain evidence="2">CBS 269.34</strain>
    </source>
</reference>
<feature type="region of interest" description="Disordered" evidence="1">
    <location>
        <begin position="119"/>
        <end position="202"/>
    </location>
</feature>
<dbReference type="Proteomes" id="UP000799750">
    <property type="component" value="Unassembled WGS sequence"/>
</dbReference>
<feature type="compositionally biased region" description="Basic and acidic residues" evidence="1">
    <location>
        <begin position="376"/>
        <end position="392"/>
    </location>
</feature>
<evidence type="ECO:0000313" key="2">
    <source>
        <dbReference type="EMBL" id="KAF2489800.1"/>
    </source>
</evidence>
<evidence type="ECO:0008006" key="4">
    <source>
        <dbReference type="Google" id="ProtNLM"/>
    </source>
</evidence>
<dbReference type="EMBL" id="MU004198">
    <property type="protein sequence ID" value="KAF2489800.1"/>
    <property type="molecule type" value="Genomic_DNA"/>
</dbReference>
<feature type="compositionally biased region" description="Polar residues" evidence="1">
    <location>
        <begin position="487"/>
        <end position="500"/>
    </location>
</feature>
<feature type="compositionally biased region" description="Basic and acidic residues" evidence="1">
    <location>
        <begin position="176"/>
        <end position="192"/>
    </location>
</feature>
<feature type="compositionally biased region" description="Basic and acidic residues" evidence="1">
    <location>
        <begin position="584"/>
        <end position="594"/>
    </location>
</feature>
<evidence type="ECO:0000313" key="3">
    <source>
        <dbReference type="Proteomes" id="UP000799750"/>
    </source>
</evidence>
<feature type="region of interest" description="Disordered" evidence="1">
    <location>
        <begin position="401"/>
        <end position="420"/>
    </location>
</feature>